<keyword evidence="2" id="KW-1185">Reference proteome</keyword>
<dbReference type="EMBL" id="SRYR01000007">
    <property type="protein sequence ID" value="TGY41475.1"/>
    <property type="molecule type" value="Genomic_DNA"/>
</dbReference>
<dbReference type="SUPFAM" id="SSF53756">
    <property type="entry name" value="UDP-Glycosyltransferase/glycogen phosphorylase"/>
    <property type="match status" value="1"/>
</dbReference>
<comment type="caution">
    <text evidence="1">The sequence shown here is derived from an EMBL/GenBank/DDBJ whole genome shotgun (WGS) entry which is preliminary data.</text>
</comment>
<gene>
    <name evidence="1" type="ORF">E5347_12145</name>
</gene>
<evidence type="ECO:0000313" key="1">
    <source>
        <dbReference type="EMBL" id="TGY41475.1"/>
    </source>
</evidence>
<dbReference type="AlphaFoldDB" id="A0A4S2DI33"/>
<evidence type="ECO:0000313" key="2">
    <source>
        <dbReference type="Proteomes" id="UP000306888"/>
    </source>
</evidence>
<organism evidence="1 2">
    <name type="scientific">Clostridium sartagoforme</name>
    <dbReference type="NCBI Taxonomy" id="84031"/>
    <lineage>
        <taxon>Bacteria</taxon>
        <taxon>Bacillati</taxon>
        <taxon>Bacillota</taxon>
        <taxon>Clostridia</taxon>
        <taxon>Eubacteriales</taxon>
        <taxon>Clostridiaceae</taxon>
        <taxon>Clostridium</taxon>
    </lineage>
</organism>
<accession>A0A4S2DI33</accession>
<protein>
    <recommendedName>
        <fullName evidence="3">Glycosyltransferase</fullName>
    </recommendedName>
</protein>
<dbReference type="RefSeq" id="WP_136007496.1">
    <property type="nucleotide sequence ID" value="NZ_SRYR01000007.1"/>
</dbReference>
<sequence>MNKNVLFIAYHFPPIGGSGVQRSLKYVKYLPGNGYNPIVSTVKDGHNFAYDYGMLKEIPEEAKIYRSNSGEMLWLREKIEKVNSVLSKIRGSSGKEEVSDSITISEERDTIKDKIFRYLEYNYYIPDTKIRWYKHAVKDIEKRILKENDIDIIYSTSAPYTDHLIAMEIKKKTNKPWVADFRDPWIGNDTIMNRYSGKRIEIEKNMEAEVIALADVVINVTEPITDMYKKRYPKYKNKFITITNGFDGGDKEGIKKIESSKFTINYAGLLDSSRTPKSLIKALENIAKYKPEIVNCLEVNFTGYVANDLINMINCSEISNNIKVNSYVEHKEILNIMGNSNINLIILPDISESKGVFTGKIFDYILAERPVLGIMPVEGVAAKLINENGIGLAVNHGDISKIEEFILSEYEKFKSGENINTNSISRCAQFDRRNLTKQLVDIFNRLT</sequence>
<proteinExistence type="predicted"/>
<reference evidence="1 2" key="1">
    <citation type="submission" date="2019-04" db="EMBL/GenBank/DDBJ databases">
        <title>Microbes associate with the intestines of laboratory mice.</title>
        <authorList>
            <person name="Navarre W."/>
            <person name="Wong E."/>
            <person name="Huang K."/>
            <person name="Tropini C."/>
            <person name="Ng K."/>
            <person name="Yu B."/>
        </authorList>
    </citation>
    <scope>NUCLEOTIDE SEQUENCE [LARGE SCALE GENOMIC DNA]</scope>
    <source>
        <strain evidence="1 2">NM50_B9-20</strain>
    </source>
</reference>
<name>A0A4S2DI33_9CLOT</name>
<dbReference type="Gene3D" id="3.40.50.2000">
    <property type="entry name" value="Glycogen Phosphorylase B"/>
    <property type="match status" value="2"/>
</dbReference>
<evidence type="ECO:0008006" key="3">
    <source>
        <dbReference type="Google" id="ProtNLM"/>
    </source>
</evidence>
<dbReference type="OrthoDB" id="9794575at2"/>
<dbReference type="Proteomes" id="UP000306888">
    <property type="component" value="Unassembled WGS sequence"/>
</dbReference>